<dbReference type="EMBL" id="CP073809">
    <property type="protein sequence ID" value="UTH13472.1"/>
    <property type="molecule type" value="Genomic_DNA"/>
</dbReference>
<gene>
    <name evidence="2" type="ORF">ERX35_010620</name>
    <name evidence="3" type="ORF">KFV11_09595</name>
</gene>
<dbReference type="OrthoDB" id="2164794at2"/>
<evidence type="ECO:0000313" key="3">
    <source>
        <dbReference type="EMBL" id="UTH13472.1"/>
    </source>
</evidence>
<proteinExistence type="predicted"/>
<sequence length="299" mass="35139">MLLKSCDVPYRLKYYDALVGRVKMTDKQSKDYAIYQSGYQGEWSFAELIKAYKHAVVLWDVSLNNRCGEAQFDFIVIHDYVVTHYDVKNFKGSYQLQGNMFVSRTGSKIKNPDTQLAVAHAVLESEIKSYDWRYEVESYIVFINETFHLDGSKKEQWLYKSQLKHHLSAIDNPHPMTEHNMQLGNHLLQRHQPNPHLNMPVKTEFSSIAGGLKCPLCRKRIEILLTGKKYYNCPACMRVFMRKEILLRSLQDLYYLQEVPFSISEAEEWCQLSSRTTLKRLLREYFKSTGQKKSVKYYL</sequence>
<evidence type="ECO:0000313" key="2">
    <source>
        <dbReference type="EMBL" id="KAA1036595.1"/>
    </source>
</evidence>
<dbReference type="KEGG" id="mequ:KFV11_09595"/>
<name>A0A9Q9BUT4_9STAP</name>
<reference evidence="2 4" key="1">
    <citation type="submission" date="2019-09" db="EMBL/GenBank/DDBJ databases">
        <authorList>
            <person name="Mazhar S."/>
            <person name="Altermann E."/>
            <person name="Hill C."/>
            <person name="Mcauliffe O."/>
        </authorList>
    </citation>
    <scope>NUCLEOTIDE SEQUENCE [LARGE SCALE GENOMIC DNA]</scope>
    <source>
        <strain evidence="2 4">ATCC 51831</strain>
    </source>
</reference>
<dbReference type="Proteomes" id="UP001057381">
    <property type="component" value="Chromosome"/>
</dbReference>
<feature type="domain" description="NERD" evidence="1">
    <location>
        <begin position="37"/>
        <end position="143"/>
    </location>
</feature>
<evidence type="ECO:0000259" key="1">
    <source>
        <dbReference type="Pfam" id="PF08378"/>
    </source>
</evidence>
<evidence type="ECO:0000313" key="5">
    <source>
        <dbReference type="Proteomes" id="UP001057381"/>
    </source>
</evidence>
<reference evidence="3" key="2">
    <citation type="submission" date="2021-04" db="EMBL/GenBank/DDBJ databases">
        <title>Complete Genome Sequences of Macrococcus spp. from dog and cattle.</title>
        <authorList>
            <person name="Schwendener S."/>
            <person name="Perreten V."/>
        </authorList>
    </citation>
    <scope>NUCLEOTIDE SEQUENCE</scope>
    <source>
        <strain evidence="3">Epi0143-OL</strain>
    </source>
</reference>
<dbReference type="Pfam" id="PF08378">
    <property type="entry name" value="NERD"/>
    <property type="match status" value="1"/>
</dbReference>
<evidence type="ECO:0000313" key="4">
    <source>
        <dbReference type="Proteomes" id="UP000295735"/>
    </source>
</evidence>
<dbReference type="Proteomes" id="UP000295735">
    <property type="component" value="Unassembled WGS sequence"/>
</dbReference>
<keyword evidence="4" id="KW-1185">Reference proteome</keyword>
<dbReference type="EMBL" id="SCWC02000011">
    <property type="protein sequence ID" value="KAA1036595.1"/>
    <property type="molecule type" value="Genomic_DNA"/>
</dbReference>
<protein>
    <submittedName>
        <fullName evidence="3">NERD domain-containing protein</fullName>
    </submittedName>
</protein>
<organism evidence="3 5">
    <name type="scientific">Macrococcus equipercicus</name>
    <dbReference type="NCBI Taxonomy" id="69967"/>
    <lineage>
        <taxon>Bacteria</taxon>
        <taxon>Bacillati</taxon>
        <taxon>Bacillota</taxon>
        <taxon>Bacilli</taxon>
        <taxon>Bacillales</taxon>
        <taxon>Staphylococcaceae</taxon>
        <taxon>Macrococcus</taxon>
    </lineage>
</organism>
<dbReference type="AlphaFoldDB" id="A0A9Q9BUT4"/>
<accession>A0A9Q9BUT4</accession>
<dbReference type="RefSeq" id="WP_149459868.1">
    <property type="nucleotide sequence ID" value="NZ_CP073809.1"/>
</dbReference>
<dbReference type="InterPro" id="IPR011528">
    <property type="entry name" value="NERD"/>
</dbReference>